<dbReference type="AlphaFoldDB" id="D1Q038"/>
<gene>
    <name evidence="2" type="ORF">HMPREF0645_2573</name>
</gene>
<reference evidence="2 3" key="1">
    <citation type="submission" date="2009-10" db="EMBL/GenBank/DDBJ databases">
        <authorList>
            <person name="Qin X."/>
            <person name="Bachman B."/>
            <person name="Battles P."/>
            <person name="Bell A."/>
            <person name="Bess C."/>
            <person name="Bickham C."/>
            <person name="Chaboub L."/>
            <person name="Chen D."/>
            <person name="Coyle M."/>
            <person name="Deiros D.R."/>
            <person name="Dinh H."/>
            <person name="Forbes L."/>
            <person name="Fowler G."/>
            <person name="Francisco L."/>
            <person name="Fu Q."/>
            <person name="Gubbala S."/>
            <person name="Hale W."/>
            <person name="Han Y."/>
            <person name="Hemphill L."/>
            <person name="Highlander S.K."/>
            <person name="Hirani K."/>
            <person name="Hogues M."/>
            <person name="Jackson L."/>
            <person name="Jakkamsetti A."/>
            <person name="Javaid M."/>
            <person name="Jiang H."/>
            <person name="Korchina V."/>
            <person name="Kovar C."/>
            <person name="Lara F."/>
            <person name="Lee S."/>
            <person name="Mata R."/>
            <person name="Mathew T."/>
            <person name="Moen C."/>
            <person name="Morales K."/>
            <person name="Munidasa M."/>
            <person name="Nazareth L."/>
            <person name="Ngo R."/>
            <person name="Nguyen L."/>
            <person name="Okwuonu G."/>
            <person name="Ongeri F."/>
            <person name="Patil S."/>
            <person name="Petrosino J."/>
            <person name="Pham C."/>
            <person name="Pham P."/>
            <person name="Pu L.-L."/>
            <person name="Puazo M."/>
            <person name="Raj R."/>
            <person name="Reid J."/>
            <person name="Rouhana J."/>
            <person name="Saada N."/>
            <person name="Shang Y."/>
            <person name="Simmons D."/>
            <person name="Thornton R."/>
            <person name="Warren J."/>
            <person name="Weissenberger G."/>
            <person name="Zhang J."/>
            <person name="Zhang L."/>
            <person name="Zhou C."/>
            <person name="Zhu D."/>
            <person name="Muzny D."/>
            <person name="Worley K."/>
            <person name="Gibbs R."/>
        </authorList>
    </citation>
    <scope>NUCLEOTIDE SEQUENCE [LARGE SCALE GENOMIC DNA]</scope>
    <source>
        <strain evidence="2 3">DSM 17361</strain>
    </source>
</reference>
<evidence type="ECO:0000313" key="2">
    <source>
        <dbReference type="EMBL" id="EFA43001.1"/>
    </source>
</evidence>
<sequence length="46" mass="5168">MQTNTRFLKRKKLMLKSHTPSLTFPHLTDGSPFPSGNGKIQVSIVK</sequence>
<accession>D1Q038</accession>
<feature type="region of interest" description="Disordered" evidence="1">
    <location>
        <begin position="26"/>
        <end position="46"/>
    </location>
</feature>
<dbReference type="EMBL" id="ACKS01000106">
    <property type="protein sequence ID" value="EFA43001.1"/>
    <property type="molecule type" value="Genomic_DNA"/>
</dbReference>
<evidence type="ECO:0000313" key="3">
    <source>
        <dbReference type="Proteomes" id="UP000003160"/>
    </source>
</evidence>
<name>D1Q038_9BACT</name>
<dbReference type="Proteomes" id="UP000003160">
    <property type="component" value="Unassembled WGS sequence"/>
</dbReference>
<keyword evidence="3" id="KW-1185">Reference proteome</keyword>
<dbReference type="HOGENOM" id="CLU_3187231_0_0_10"/>
<organism evidence="2 3">
    <name type="scientific">Hallella bergensis DSM 17361</name>
    <dbReference type="NCBI Taxonomy" id="585502"/>
    <lineage>
        <taxon>Bacteria</taxon>
        <taxon>Pseudomonadati</taxon>
        <taxon>Bacteroidota</taxon>
        <taxon>Bacteroidia</taxon>
        <taxon>Bacteroidales</taxon>
        <taxon>Prevotellaceae</taxon>
        <taxon>Hallella</taxon>
    </lineage>
</organism>
<evidence type="ECO:0000256" key="1">
    <source>
        <dbReference type="SAM" id="MobiDB-lite"/>
    </source>
</evidence>
<comment type="caution">
    <text evidence="2">The sequence shown here is derived from an EMBL/GenBank/DDBJ whole genome shotgun (WGS) entry which is preliminary data.</text>
</comment>
<proteinExistence type="predicted"/>
<protein>
    <submittedName>
        <fullName evidence="2">Uncharacterized protein</fullName>
    </submittedName>
</protein>